<dbReference type="GO" id="GO:0019240">
    <property type="term" value="P:citrulline biosynthetic process"/>
    <property type="evidence" value="ECO:0007669"/>
    <property type="project" value="TreeGrafter"/>
</dbReference>
<dbReference type="AlphaFoldDB" id="A0A7V4WV36"/>
<name>A0A7V4WV36_CALAY</name>
<dbReference type="PRINTS" id="PR00100">
    <property type="entry name" value="AOTCASE"/>
</dbReference>
<evidence type="ECO:0000256" key="2">
    <source>
        <dbReference type="RuleBase" id="RU003634"/>
    </source>
</evidence>
<dbReference type="Pfam" id="PF02729">
    <property type="entry name" value="OTCace_N"/>
    <property type="match status" value="1"/>
</dbReference>
<dbReference type="Proteomes" id="UP000885779">
    <property type="component" value="Unassembled WGS sequence"/>
</dbReference>
<gene>
    <name evidence="5" type="ORF">ENK44_05235</name>
</gene>
<comment type="similarity">
    <text evidence="2">Belongs to the aspartate/ornithine carbamoyltransferase superfamily.</text>
</comment>
<comment type="caution">
    <text evidence="5">The sequence shown here is derived from an EMBL/GenBank/DDBJ whole genome shotgun (WGS) entry which is preliminary data.</text>
</comment>
<evidence type="ECO:0000256" key="1">
    <source>
        <dbReference type="ARBA" id="ARBA00022679"/>
    </source>
</evidence>
<reference evidence="5" key="1">
    <citation type="journal article" date="2020" name="mSystems">
        <title>Genome- and Community-Level Interaction Insights into Carbon Utilization and Element Cycling Functions of Hydrothermarchaeota in Hydrothermal Sediment.</title>
        <authorList>
            <person name="Zhou Z."/>
            <person name="Liu Y."/>
            <person name="Xu W."/>
            <person name="Pan J."/>
            <person name="Luo Z.H."/>
            <person name="Li M."/>
        </authorList>
    </citation>
    <scope>NUCLEOTIDE SEQUENCE [LARGE SCALE GENOMIC DNA]</scope>
    <source>
        <strain evidence="5">HyVt-577</strain>
    </source>
</reference>
<dbReference type="Pfam" id="PF00185">
    <property type="entry name" value="OTCace"/>
    <property type="match status" value="1"/>
</dbReference>
<dbReference type="PANTHER" id="PTHR45753">
    <property type="entry name" value="ORNITHINE CARBAMOYLTRANSFERASE, MITOCHONDRIAL"/>
    <property type="match status" value="1"/>
</dbReference>
<evidence type="ECO:0000259" key="3">
    <source>
        <dbReference type="Pfam" id="PF00185"/>
    </source>
</evidence>
<feature type="domain" description="Aspartate/ornithine carbamoyltransferase Asp/Orn-binding" evidence="3">
    <location>
        <begin position="180"/>
        <end position="322"/>
    </location>
</feature>
<organism evidence="5">
    <name type="scientific">Caldithrix abyssi</name>
    <dbReference type="NCBI Taxonomy" id="187145"/>
    <lineage>
        <taxon>Bacteria</taxon>
        <taxon>Pseudomonadati</taxon>
        <taxon>Calditrichota</taxon>
        <taxon>Calditrichia</taxon>
        <taxon>Calditrichales</taxon>
        <taxon>Calditrichaceae</taxon>
        <taxon>Caldithrix</taxon>
    </lineage>
</organism>
<evidence type="ECO:0000259" key="4">
    <source>
        <dbReference type="Pfam" id="PF02729"/>
    </source>
</evidence>
<dbReference type="InterPro" id="IPR006130">
    <property type="entry name" value="Asp/Orn_carbamoylTrfase"/>
</dbReference>
<dbReference type="GO" id="GO:0004585">
    <property type="term" value="F:ornithine carbamoyltransferase activity"/>
    <property type="evidence" value="ECO:0007669"/>
    <property type="project" value="TreeGrafter"/>
</dbReference>
<dbReference type="GO" id="GO:0042450">
    <property type="term" value="P:L-arginine biosynthetic process via ornithine"/>
    <property type="evidence" value="ECO:0007669"/>
    <property type="project" value="TreeGrafter"/>
</dbReference>
<dbReference type="InterPro" id="IPR006131">
    <property type="entry name" value="Asp_carbamoyltransf_Asp/Orn-bd"/>
</dbReference>
<keyword evidence="1 2" id="KW-0808">Transferase</keyword>
<dbReference type="SUPFAM" id="SSF53671">
    <property type="entry name" value="Aspartate/ornithine carbamoyltransferase"/>
    <property type="match status" value="1"/>
</dbReference>
<evidence type="ECO:0000313" key="5">
    <source>
        <dbReference type="EMBL" id="HGY55082.1"/>
    </source>
</evidence>
<proteinExistence type="inferred from homology"/>
<feature type="domain" description="Aspartate/ornithine carbamoyltransferase carbamoyl-P binding" evidence="4">
    <location>
        <begin position="6"/>
        <end position="151"/>
    </location>
</feature>
<sequence>MNLKGRDFISTQDWKKEELLYALDKADELKRKFKNGEPHRELADKTAFLIFFDKSTRTRNSFEAGMTQLGGHAHFIEAQTSQIAHGESPKDMGIILSSYGHAIAIRHDLVPGEGNSYMREVAKWASAPVFNMQCDVDHPFQMMADLMTIREKFGQDLKGKRIAVSWAYAPSYAKPMSVPQGLIMLMTRFGMDVVLAHPPEYTLMDEPMAHARKNAEENGGSFTVVDSMEEAFRDADIVYPKSWGIQSLFGEPEKALEISKKYTHWICDEEKMKLTKESSIYMHCLPADRGYEVTDEVIDGPHSVIYQEAENRLHTAKAIMALTM</sequence>
<dbReference type="PRINTS" id="PR00101">
    <property type="entry name" value="ATCASE"/>
</dbReference>
<dbReference type="InterPro" id="IPR036901">
    <property type="entry name" value="Asp/Orn_carbamoylTrfase_sf"/>
</dbReference>
<dbReference type="InterPro" id="IPR006132">
    <property type="entry name" value="Asp/Orn_carbamoyltranf_P-bd"/>
</dbReference>
<dbReference type="EMBL" id="DRQG01000048">
    <property type="protein sequence ID" value="HGY55082.1"/>
    <property type="molecule type" value="Genomic_DNA"/>
</dbReference>
<dbReference type="PANTHER" id="PTHR45753:SF3">
    <property type="entry name" value="ORNITHINE TRANSCARBAMYLASE, MITOCHONDRIAL"/>
    <property type="match status" value="1"/>
</dbReference>
<protein>
    <submittedName>
        <fullName evidence="5">Ornithine carbamoyltransferase</fullName>
    </submittedName>
</protein>
<dbReference type="GO" id="GO:0016597">
    <property type="term" value="F:amino acid binding"/>
    <property type="evidence" value="ECO:0007669"/>
    <property type="project" value="InterPro"/>
</dbReference>
<accession>A0A7V4WV36</accession>
<dbReference type="Gene3D" id="3.40.50.1370">
    <property type="entry name" value="Aspartate/ornithine carbamoyltransferase"/>
    <property type="match status" value="2"/>
</dbReference>